<dbReference type="Proteomes" id="UP001064971">
    <property type="component" value="Chromosome"/>
</dbReference>
<organism evidence="1 2">
    <name type="scientific">Deinococcus aetherius</name>
    <dbReference type="NCBI Taxonomy" id="200252"/>
    <lineage>
        <taxon>Bacteria</taxon>
        <taxon>Thermotogati</taxon>
        <taxon>Deinococcota</taxon>
        <taxon>Deinococci</taxon>
        <taxon>Deinococcales</taxon>
        <taxon>Deinococcaceae</taxon>
        <taxon>Deinococcus</taxon>
    </lineage>
</organism>
<accession>A0ABN6RHD3</accession>
<protein>
    <submittedName>
        <fullName evidence="1">Uncharacterized protein</fullName>
    </submittedName>
</protein>
<evidence type="ECO:0000313" key="2">
    <source>
        <dbReference type="Proteomes" id="UP001064971"/>
    </source>
</evidence>
<dbReference type="EMBL" id="AP026560">
    <property type="protein sequence ID" value="BDP42180.1"/>
    <property type="molecule type" value="Genomic_DNA"/>
</dbReference>
<proteinExistence type="predicted"/>
<gene>
    <name evidence="1" type="ORF">DAETH_21490</name>
</gene>
<sequence>MRVTISPVARHVFLRLGLLGALLAFPARALIVPFTGWTPVDGNANVWTDSAGACLLREERHGQAFPTFDTQDKALAFAKRLQASLGKSAVREVVTQPVGRAGGWAVLAAYTYEDGGVAYRISQLYLSDSGILRTVTGSSAQHEASECVNAMREFLRYLAN</sequence>
<evidence type="ECO:0000313" key="1">
    <source>
        <dbReference type="EMBL" id="BDP42180.1"/>
    </source>
</evidence>
<reference evidence="1" key="1">
    <citation type="submission" date="2022-07" db="EMBL/GenBank/DDBJ databases">
        <title>Complete Genome Sequence of the Radioresistant Bacterium Deinococcus aetherius ST0316, Isolated from the Air Dust collected in Lower Stratosphere above Japan.</title>
        <authorList>
            <person name="Satoh K."/>
            <person name="Hagiwara K."/>
            <person name="Katsumata K."/>
            <person name="Kubo A."/>
            <person name="Yokobori S."/>
            <person name="Yamagishi A."/>
            <person name="Oono Y."/>
            <person name="Narumi I."/>
        </authorList>
    </citation>
    <scope>NUCLEOTIDE SEQUENCE</scope>
    <source>
        <strain evidence="1">ST0316</strain>
    </source>
</reference>
<name>A0ABN6RHD3_9DEIO</name>
<dbReference type="RefSeq" id="WP_264774888.1">
    <property type="nucleotide sequence ID" value="NZ_AP026560.1"/>
</dbReference>
<keyword evidence="2" id="KW-1185">Reference proteome</keyword>